<dbReference type="AlphaFoldDB" id="A0A4Q7JBR9"/>
<dbReference type="PROSITE" id="PS00211">
    <property type="entry name" value="ABC_TRANSPORTER_1"/>
    <property type="match status" value="1"/>
</dbReference>
<proteinExistence type="predicted"/>
<dbReference type="InterPro" id="IPR039421">
    <property type="entry name" value="Type_1_exporter"/>
</dbReference>
<protein>
    <submittedName>
        <fullName evidence="7">ABC transporter ATP-binding protein</fullName>
    </submittedName>
</protein>
<comment type="subcellular location">
    <subcellularLocation>
        <location evidence="1">Cell membrane</location>
        <topology evidence="1">Multi-pass membrane protein</topology>
    </subcellularLocation>
</comment>
<evidence type="ECO:0000256" key="5">
    <source>
        <dbReference type="SAM" id="Phobius"/>
    </source>
</evidence>
<dbReference type="PANTHER" id="PTHR43394">
    <property type="entry name" value="ATP-DEPENDENT PERMEASE MDL1, MITOCHONDRIAL"/>
    <property type="match status" value="1"/>
</dbReference>
<dbReference type="SUPFAM" id="SSF52540">
    <property type="entry name" value="P-loop containing nucleoside triphosphate hydrolases"/>
    <property type="match status" value="1"/>
</dbReference>
<evidence type="ECO:0000259" key="6">
    <source>
        <dbReference type="PROSITE" id="PS50929"/>
    </source>
</evidence>
<dbReference type="GO" id="GO:0015421">
    <property type="term" value="F:ABC-type oligopeptide transporter activity"/>
    <property type="evidence" value="ECO:0007669"/>
    <property type="project" value="TreeGrafter"/>
</dbReference>
<organism evidence="7 8">
    <name type="scientific">Amycolatopsis suaedae</name>
    <dbReference type="NCBI Taxonomy" id="2510978"/>
    <lineage>
        <taxon>Bacteria</taxon>
        <taxon>Bacillati</taxon>
        <taxon>Actinomycetota</taxon>
        <taxon>Actinomycetes</taxon>
        <taxon>Pseudonocardiales</taxon>
        <taxon>Pseudonocardiaceae</taxon>
        <taxon>Amycolatopsis</taxon>
    </lineage>
</organism>
<name>A0A4Q7JBR9_9PSEU</name>
<sequence>MLRARPWLATSSAVVGALWLLPGALVPLVIGQAIEIGVGGGDSSALFGQVGLIVGLGVVQALGAAALMMLGVGMWMHGASATQRTVGTHVARLGASLRSQTSTGNVMAISSSDDNAVGNAFEVFGRVIGAAVAFLTLGVLLLSVSPLLGAVAMVGVPLAVLGMGPLIGPLQRRKESQRESLTEVNGQGADIVSGLRILRGVGGEDRFLSRFRAASQQVRGRGVEVARSESWLVGAEVLLPGLVTVVITWLGARLAIAGTISVGELVTFYGASAFLVIPVSTTTEATGQFASAMVAAKKACGLLRLRPLLPEPAEPVKLPDGPLELHDTTTGFTAVAGKLTVVDAGADAEALASRLSRFADPEPGQQVRVAGIAADRVALAELRERIVHAHNQDIWFSGVLGEQVAPDRPTGVDVRTALTAADADDIVAALPGGLDESIGERGREVSGGQRQRLNLARALATDADVLLLDQPTSAVDAHTEARIAQRVAELRRGKTTVVFTQSPLWMNVADERVIR</sequence>
<evidence type="ECO:0000313" key="7">
    <source>
        <dbReference type="EMBL" id="RZQ65281.1"/>
    </source>
</evidence>
<dbReference type="InterPro" id="IPR011527">
    <property type="entry name" value="ABC1_TM_dom"/>
</dbReference>
<keyword evidence="2 5" id="KW-0812">Transmembrane</keyword>
<feature type="transmembrane region" description="Helical" evidence="5">
    <location>
        <begin position="123"/>
        <end position="142"/>
    </location>
</feature>
<dbReference type="InterPro" id="IPR017871">
    <property type="entry name" value="ABC_transporter-like_CS"/>
</dbReference>
<comment type="caution">
    <text evidence="7">The sequence shown here is derived from an EMBL/GenBank/DDBJ whole genome shotgun (WGS) entry which is preliminary data.</text>
</comment>
<feature type="transmembrane region" description="Helical" evidence="5">
    <location>
        <begin position="47"/>
        <end position="75"/>
    </location>
</feature>
<dbReference type="RefSeq" id="WP_130474067.1">
    <property type="nucleotide sequence ID" value="NZ_SFCC01000002.1"/>
</dbReference>
<dbReference type="Pfam" id="PF00005">
    <property type="entry name" value="ABC_tran"/>
    <property type="match status" value="1"/>
</dbReference>
<keyword evidence="3 5" id="KW-1133">Transmembrane helix</keyword>
<keyword evidence="8" id="KW-1185">Reference proteome</keyword>
<dbReference type="PANTHER" id="PTHR43394:SF1">
    <property type="entry name" value="ATP-BINDING CASSETTE SUB-FAMILY B MEMBER 10, MITOCHONDRIAL"/>
    <property type="match status" value="1"/>
</dbReference>
<keyword evidence="7" id="KW-0547">Nucleotide-binding</keyword>
<evidence type="ECO:0000313" key="8">
    <source>
        <dbReference type="Proteomes" id="UP000292003"/>
    </source>
</evidence>
<dbReference type="Gene3D" id="1.20.1560.10">
    <property type="entry name" value="ABC transporter type 1, transmembrane domain"/>
    <property type="match status" value="1"/>
</dbReference>
<dbReference type="PROSITE" id="PS50929">
    <property type="entry name" value="ABC_TM1F"/>
    <property type="match status" value="1"/>
</dbReference>
<dbReference type="OrthoDB" id="4966664at2"/>
<dbReference type="GO" id="GO:0016887">
    <property type="term" value="F:ATP hydrolysis activity"/>
    <property type="evidence" value="ECO:0007669"/>
    <property type="project" value="InterPro"/>
</dbReference>
<dbReference type="EMBL" id="SFCC01000002">
    <property type="protein sequence ID" value="RZQ65281.1"/>
    <property type="molecule type" value="Genomic_DNA"/>
</dbReference>
<evidence type="ECO:0000256" key="2">
    <source>
        <dbReference type="ARBA" id="ARBA00022692"/>
    </source>
</evidence>
<dbReference type="CDD" id="cd07346">
    <property type="entry name" value="ABC_6TM_exporters"/>
    <property type="match status" value="1"/>
</dbReference>
<feature type="transmembrane region" description="Helical" evidence="5">
    <location>
        <begin position="148"/>
        <end position="168"/>
    </location>
</feature>
<accession>A0A4Q7JBR9</accession>
<dbReference type="Gene3D" id="3.40.50.300">
    <property type="entry name" value="P-loop containing nucleotide triphosphate hydrolases"/>
    <property type="match status" value="1"/>
</dbReference>
<dbReference type="InterPro" id="IPR036640">
    <property type="entry name" value="ABC1_TM_sf"/>
</dbReference>
<evidence type="ECO:0000256" key="3">
    <source>
        <dbReference type="ARBA" id="ARBA00022989"/>
    </source>
</evidence>
<dbReference type="GO" id="GO:0005886">
    <property type="term" value="C:plasma membrane"/>
    <property type="evidence" value="ECO:0007669"/>
    <property type="project" value="UniProtKB-SubCell"/>
</dbReference>
<keyword evidence="7" id="KW-0067">ATP-binding</keyword>
<dbReference type="Pfam" id="PF00664">
    <property type="entry name" value="ABC_membrane"/>
    <property type="match status" value="1"/>
</dbReference>
<feature type="transmembrane region" description="Helical" evidence="5">
    <location>
        <begin position="231"/>
        <end position="252"/>
    </location>
</feature>
<keyword evidence="4 5" id="KW-0472">Membrane</keyword>
<dbReference type="Proteomes" id="UP000292003">
    <property type="component" value="Unassembled WGS sequence"/>
</dbReference>
<gene>
    <name evidence="7" type="ORF">EWH70_05200</name>
</gene>
<dbReference type="SUPFAM" id="SSF90123">
    <property type="entry name" value="ABC transporter transmembrane region"/>
    <property type="match status" value="1"/>
</dbReference>
<reference evidence="7 8" key="1">
    <citation type="submission" date="2019-02" db="EMBL/GenBank/DDBJ databases">
        <title>Draft genome sequence of Amycolatopsis sp. 8-3EHSu isolated from roots of Suaeda maritima.</title>
        <authorList>
            <person name="Duangmal K."/>
            <person name="Chantavorakit T."/>
        </authorList>
    </citation>
    <scope>NUCLEOTIDE SEQUENCE [LARGE SCALE GENOMIC DNA]</scope>
    <source>
        <strain evidence="7 8">8-3EHSu</strain>
    </source>
</reference>
<dbReference type="InterPro" id="IPR003439">
    <property type="entry name" value="ABC_transporter-like_ATP-bd"/>
</dbReference>
<dbReference type="InterPro" id="IPR027417">
    <property type="entry name" value="P-loop_NTPase"/>
</dbReference>
<feature type="domain" description="ABC transmembrane type-1" evidence="6">
    <location>
        <begin position="12"/>
        <end position="291"/>
    </location>
</feature>
<evidence type="ECO:0000256" key="4">
    <source>
        <dbReference type="ARBA" id="ARBA00023136"/>
    </source>
</evidence>
<dbReference type="GO" id="GO:0005524">
    <property type="term" value="F:ATP binding"/>
    <property type="evidence" value="ECO:0007669"/>
    <property type="project" value="UniProtKB-KW"/>
</dbReference>
<evidence type="ECO:0000256" key="1">
    <source>
        <dbReference type="ARBA" id="ARBA00004651"/>
    </source>
</evidence>